<feature type="compositionally biased region" description="Basic and acidic residues" evidence="2">
    <location>
        <begin position="335"/>
        <end position="376"/>
    </location>
</feature>
<gene>
    <name evidence="3" type="ORF">SteCoe_12415</name>
    <name evidence="4" type="ORF">SteCoe_7060</name>
</gene>
<dbReference type="EMBL" id="MPUH01000215">
    <property type="protein sequence ID" value="OMJ86140.1"/>
    <property type="molecule type" value="Genomic_DNA"/>
</dbReference>
<dbReference type="SUPFAM" id="SSF47473">
    <property type="entry name" value="EF-hand"/>
    <property type="match status" value="1"/>
</dbReference>
<feature type="compositionally biased region" description="Basic and acidic residues" evidence="2">
    <location>
        <begin position="160"/>
        <end position="169"/>
    </location>
</feature>
<evidence type="ECO:0008006" key="6">
    <source>
        <dbReference type="Google" id="ProtNLM"/>
    </source>
</evidence>
<feature type="region of interest" description="Disordered" evidence="2">
    <location>
        <begin position="381"/>
        <end position="400"/>
    </location>
</feature>
<feature type="coiled-coil region" evidence="1">
    <location>
        <begin position="596"/>
        <end position="654"/>
    </location>
</feature>
<feature type="coiled-coil region" evidence="1">
    <location>
        <begin position="1501"/>
        <end position="1528"/>
    </location>
</feature>
<name>A0A1R2CNG5_9CILI</name>
<feature type="region of interest" description="Disordered" evidence="2">
    <location>
        <begin position="428"/>
        <end position="454"/>
    </location>
</feature>
<accession>A0A1R2CNG5</accession>
<evidence type="ECO:0000313" key="5">
    <source>
        <dbReference type="Proteomes" id="UP000187209"/>
    </source>
</evidence>
<feature type="coiled-coil region" evidence="1">
    <location>
        <begin position="458"/>
        <end position="568"/>
    </location>
</feature>
<organism evidence="4 5">
    <name type="scientific">Stentor coeruleus</name>
    <dbReference type="NCBI Taxonomy" id="5963"/>
    <lineage>
        <taxon>Eukaryota</taxon>
        <taxon>Sar</taxon>
        <taxon>Alveolata</taxon>
        <taxon>Ciliophora</taxon>
        <taxon>Postciliodesmatophora</taxon>
        <taxon>Heterotrichea</taxon>
        <taxon>Heterotrichida</taxon>
        <taxon>Stentoridae</taxon>
        <taxon>Stentor</taxon>
    </lineage>
</organism>
<feature type="compositionally biased region" description="Basic and acidic residues" evidence="2">
    <location>
        <begin position="184"/>
        <end position="215"/>
    </location>
</feature>
<dbReference type="InterPro" id="IPR011992">
    <property type="entry name" value="EF-hand-dom_pair"/>
</dbReference>
<proteinExistence type="predicted"/>
<keyword evidence="5" id="KW-1185">Reference proteome</keyword>
<comment type="caution">
    <text evidence="4">The sequence shown here is derived from an EMBL/GenBank/DDBJ whole genome shotgun (WGS) entry which is preliminary data.</text>
</comment>
<feature type="region of interest" description="Disordered" evidence="2">
    <location>
        <begin position="924"/>
        <end position="949"/>
    </location>
</feature>
<feature type="coiled-coil region" evidence="1">
    <location>
        <begin position="820"/>
        <end position="854"/>
    </location>
</feature>
<reference evidence="4 5" key="1">
    <citation type="submission" date="2016-11" db="EMBL/GenBank/DDBJ databases">
        <title>The macronuclear genome of Stentor coeruleus: a giant cell with tiny introns.</title>
        <authorList>
            <person name="Slabodnick M."/>
            <person name="Ruby J.G."/>
            <person name="Reiff S.B."/>
            <person name="Swart E.C."/>
            <person name="Gosai S."/>
            <person name="Prabakaran S."/>
            <person name="Witkowska E."/>
            <person name="Larue G.E."/>
            <person name="Fisher S."/>
            <person name="Freeman R.M."/>
            <person name="Gunawardena J."/>
            <person name="Chu W."/>
            <person name="Stover N.A."/>
            <person name="Gregory B.D."/>
            <person name="Nowacki M."/>
            <person name="Derisi J."/>
            <person name="Roy S.W."/>
            <person name="Marshall W.F."/>
            <person name="Sood P."/>
        </authorList>
    </citation>
    <scope>NUCLEOTIDE SEQUENCE [LARGE SCALE GENOMIC DNA]</scope>
    <source>
        <strain evidence="4">WM001</strain>
    </source>
</reference>
<evidence type="ECO:0000256" key="1">
    <source>
        <dbReference type="SAM" id="Coils"/>
    </source>
</evidence>
<protein>
    <recommendedName>
        <fullName evidence="6">EF-hand domain-containing protein</fullName>
    </recommendedName>
</protein>
<feature type="compositionally biased region" description="Acidic residues" evidence="2">
    <location>
        <begin position="282"/>
        <end position="300"/>
    </location>
</feature>
<dbReference type="EMBL" id="MPUH01000100">
    <property type="protein sequence ID" value="OMJ90564.1"/>
    <property type="molecule type" value="Genomic_DNA"/>
</dbReference>
<feature type="compositionally biased region" description="Low complexity" evidence="2">
    <location>
        <begin position="1"/>
        <end position="17"/>
    </location>
</feature>
<evidence type="ECO:0000313" key="4">
    <source>
        <dbReference type="EMBL" id="OMJ90564.1"/>
    </source>
</evidence>
<dbReference type="Proteomes" id="UP000187209">
    <property type="component" value="Unassembled WGS sequence"/>
</dbReference>
<sequence length="1531" mass="177466">MENFSSSSSGMSESGFNDFMNNSESSSDYMPVSRNNKKTAGRPNTGDPYAYDIDFGDIKIPSKVQPKPAPKPVAKKPPARVKSPHEDSDDTPSARPKTTGSKFGEIHKEFNKMLKNVKKESSDESESESSSSMHTKPKLQEWGNIKKDYLPSSYDDESSESNKKYKIKTEPFTAKVNQPISLNKKLDIPKDSAKDQKFGRDNQKGFFKDPNEGKRIGGFSPLESDFLSSSEIDSEYKLNSKEEGSSSKNPDKESELYSGASQDTDPKDIYAKARKAMNISSDEVEEESENSEDSDMDSEDQYSLTQSQIERKEEKPSGGFSDYLNKPTDKTPSSKPKDSKGTSEVYTEKTSEKVSDKHSEIYSESQSEKYTETYSEKFEEYESHQFSGKEPGFSQGKTAEFGSQMQNKVGKVGESVFKLKEIEEYPMEDDSKRVGTPNVYGNDAKPPVSKQYRPQTTNDRLITRERELEIEIVDLRKTVQDMELELQNKQEQVYFLERKEKQANFAKIEYEALEKVKTQLREAYHKIELYKIETEELIKQVDYTEARVKDLEAENLILRTDLDRKEKNVDERIKTAESRTSERMIKELTRQFELDREDLLRSKKDLEIESNRIKSDILRLEGENRDLRNKIWTLRDQEEKIKELQQENYMLSKKNPQEVVVEASKEPINEALQKEIYLQENLIHGFQKENEKLMNEIRSLKNQIKDERLKAQQEGKKFDQLKTSLISEHGGVLIKENVSDLGNFSSLAGGTVINKEEFLNLKENLARMTKEIMEKEKVYREKELQMCETIEKLKKYKFEAEFVINSLQTSQEFISRRAVDIEKQEIIRKYEQEIEDLKQKLDNTENQSQTGQENMRLKFLEDHCRSLEEALKQKEPISALIKAVKPEGPDQSTTYIKKISELEELLRKKTIDYDELIRKKMGESEGKMSVKRPSNTKNLPKAAVRPTGKASDPMLVDKIRELEKHLEDTKNYYISKLNSMRPDTSEEVKHLREQVNNYEKIIQTIKSGTKTDYPSLFPFLSSFSGSIWCQICQEVSFLSPNITQKNSKELVAILSKIIEVLETNSASPSFACFASFDKILDKTLGLSNLLKGIPNWNQVEKIYNELCNIIELELSTACRGSSSQVCEKDEEYWSDFSDNDQEQEDHEFLESMQVLSQIKEGVGYLNRIGGGWLSLAQVQEILISNIPDLSTINVQSLLRRFKSQGGKLNIDSFLHDLRENPIKWWEQKLKDYTWELRNQISSKGNFQSIVDKQTLPWVIDCVLEKFENYVTREGIDYEMLTEQLFSGSLTISKRNFRKKVLEHKLPLTREECHIIIRELDRSKMGQITSKVFLNFIKKSPKAAWMPPKAEEFFEHKQLSERDAQFLLMQANKRIQELESMQLKEDKKPNLSVDHTLALKLRTAEEEAESMKSKLSYVFAENEKLRIDKQRLEAHMSKQPVSVGASEYLALQRKLESIEENHYRREQELKSRMSGLSFKTEKELDEMRRKHETEKSMLQKIIVKKTEEINEFKVELEELLNEIEILRAKRKK</sequence>
<keyword evidence="1" id="KW-0175">Coiled coil</keyword>
<feature type="compositionally biased region" description="Basic and acidic residues" evidence="2">
    <location>
        <begin position="104"/>
        <end position="122"/>
    </location>
</feature>
<feature type="coiled-coil region" evidence="1">
    <location>
        <begin position="758"/>
        <end position="785"/>
    </location>
</feature>
<evidence type="ECO:0000313" key="3">
    <source>
        <dbReference type="EMBL" id="OMJ86140.1"/>
    </source>
</evidence>
<feature type="compositionally biased region" description="Polar residues" evidence="2">
    <location>
        <begin position="19"/>
        <end position="28"/>
    </location>
</feature>
<feature type="compositionally biased region" description="Basic and acidic residues" evidence="2">
    <location>
        <begin position="234"/>
        <end position="255"/>
    </location>
</feature>
<feature type="region of interest" description="Disordered" evidence="2">
    <location>
        <begin position="1"/>
        <end position="376"/>
    </location>
</feature>
<dbReference type="OrthoDB" id="551463at2759"/>
<evidence type="ECO:0000256" key="2">
    <source>
        <dbReference type="SAM" id="MobiDB-lite"/>
    </source>
</evidence>
<feature type="coiled-coil region" evidence="1">
    <location>
        <begin position="683"/>
        <end position="717"/>
    </location>
</feature>